<proteinExistence type="predicted"/>
<keyword evidence="1" id="KW-0853">WD repeat</keyword>
<dbReference type="PROSITE" id="PS50897">
    <property type="entry name" value="CTLH"/>
    <property type="match status" value="1"/>
</dbReference>
<dbReference type="AlphaFoldDB" id="A0AAE0ADB6"/>
<evidence type="ECO:0000256" key="1">
    <source>
        <dbReference type="ARBA" id="ARBA00022574"/>
    </source>
</evidence>
<protein>
    <recommendedName>
        <fullName evidence="3">CTLH domain-containing protein</fullName>
    </recommendedName>
</protein>
<dbReference type="PANTHER" id="PTHR44083:SF45">
    <property type="entry name" value="TOPLESS-RELATED PROTEIN 1"/>
    <property type="match status" value="1"/>
</dbReference>
<dbReference type="EMBL" id="JANJYJ010000005">
    <property type="protein sequence ID" value="KAK3211709.1"/>
    <property type="molecule type" value="Genomic_DNA"/>
</dbReference>
<dbReference type="InterPro" id="IPR027728">
    <property type="entry name" value="Topless_fam"/>
</dbReference>
<comment type="caution">
    <text evidence="4">The sequence shown here is derived from an EMBL/GenBank/DDBJ whole genome shotgun (WGS) entry which is preliminary data.</text>
</comment>
<dbReference type="Pfam" id="PF21889">
    <property type="entry name" value="TPR1-like_2nd"/>
    <property type="match status" value="1"/>
</dbReference>
<reference evidence="4" key="1">
    <citation type="journal article" date="2023" name="Plant J.">
        <title>Genome sequences and population genomics provide insights into the demographic history, inbreeding, and mutation load of two 'living fossil' tree species of Dipteronia.</title>
        <authorList>
            <person name="Feng Y."/>
            <person name="Comes H.P."/>
            <person name="Chen J."/>
            <person name="Zhu S."/>
            <person name="Lu R."/>
            <person name="Zhang X."/>
            <person name="Li P."/>
            <person name="Qiu J."/>
            <person name="Olsen K.M."/>
            <person name="Qiu Y."/>
        </authorList>
    </citation>
    <scope>NUCLEOTIDE SEQUENCE</scope>
    <source>
        <strain evidence="4">NBL</strain>
    </source>
</reference>
<keyword evidence="2" id="KW-0677">Repeat</keyword>
<name>A0AAE0ADB6_9ROSI</name>
<accession>A0AAE0ADB6</accession>
<dbReference type="Proteomes" id="UP001281410">
    <property type="component" value="Unassembled WGS sequence"/>
</dbReference>
<feature type="domain" description="CTLH" evidence="3">
    <location>
        <begin position="20"/>
        <end position="60"/>
    </location>
</feature>
<organism evidence="4 5">
    <name type="scientific">Dipteronia sinensis</name>
    <dbReference type="NCBI Taxonomy" id="43782"/>
    <lineage>
        <taxon>Eukaryota</taxon>
        <taxon>Viridiplantae</taxon>
        <taxon>Streptophyta</taxon>
        <taxon>Embryophyta</taxon>
        <taxon>Tracheophyta</taxon>
        <taxon>Spermatophyta</taxon>
        <taxon>Magnoliopsida</taxon>
        <taxon>eudicotyledons</taxon>
        <taxon>Gunneridae</taxon>
        <taxon>Pentapetalae</taxon>
        <taxon>rosids</taxon>
        <taxon>malvids</taxon>
        <taxon>Sapindales</taxon>
        <taxon>Sapindaceae</taxon>
        <taxon>Hippocastanoideae</taxon>
        <taxon>Acereae</taxon>
        <taxon>Dipteronia</taxon>
    </lineage>
</organism>
<gene>
    <name evidence="4" type="ORF">Dsin_016415</name>
</gene>
<evidence type="ECO:0000259" key="3">
    <source>
        <dbReference type="PROSITE" id="PS50897"/>
    </source>
</evidence>
<evidence type="ECO:0000313" key="5">
    <source>
        <dbReference type="Proteomes" id="UP001281410"/>
    </source>
</evidence>
<sequence>MEKETKLFFDLDYFARPVIDAHLEEAEKYLSSFTEVNDNMFSARIYFELRRQKYLEALHK</sequence>
<dbReference type="GO" id="GO:0006355">
    <property type="term" value="P:regulation of DNA-templated transcription"/>
    <property type="evidence" value="ECO:0007669"/>
    <property type="project" value="InterPro"/>
</dbReference>
<dbReference type="PANTHER" id="PTHR44083">
    <property type="entry name" value="TOPLESS-RELATED PROTEIN 1-RELATED"/>
    <property type="match status" value="1"/>
</dbReference>
<evidence type="ECO:0000256" key="2">
    <source>
        <dbReference type="ARBA" id="ARBA00022737"/>
    </source>
</evidence>
<evidence type="ECO:0000313" key="4">
    <source>
        <dbReference type="EMBL" id="KAK3211709.1"/>
    </source>
</evidence>
<dbReference type="InterPro" id="IPR006595">
    <property type="entry name" value="CTLH_C"/>
</dbReference>
<keyword evidence="5" id="KW-1185">Reference proteome</keyword>
<dbReference type="InterPro" id="IPR054080">
    <property type="entry name" value="TPR1-like_2nd"/>
</dbReference>